<evidence type="ECO:0000256" key="5">
    <source>
        <dbReference type="PROSITE-ProRule" id="PRU00409"/>
    </source>
</evidence>
<dbReference type="GO" id="GO:0005524">
    <property type="term" value="F:ATP binding"/>
    <property type="evidence" value="ECO:0007669"/>
    <property type="project" value="UniProtKB-UniRule"/>
</dbReference>
<keyword evidence="1 8" id="KW-0436">Ligase</keyword>
<dbReference type="InterPro" id="IPR016181">
    <property type="entry name" value="Acyl_CoA_acyltransferase"/>
</dbReference>
<dbReference type="InterPro" id="IPR011761">
    <property type="entry name" value="ATP-grasp"/>
</dbReference>
<dbReference type="FunFam" id="3.30.1490.20:FF:000020">
    <property type="entry name" value="Protein lysine acetyltransferase"/>
    <property type="match status" value="1"/>
</dbReference>
<accession>A0A5D9DCE0</accession>
<evidence type="ECO:0000256" key="4">
    <source>
        <dbReference type="ARBA" id="ARBA00060888"/>
    </source>
</evidence>
<evidence type="ECO:0000256" key="2">
    <source>
        <dbReference type="ARBA" id="ARBA00022741"/>
    </source>
</evidence>
<dbReference type="Pfam" id="PF13380">
    <property type="entry name" value="CoA_binding_2"/>
    <property type="match status" value="1"/>
</dbReference>
<name>A0A5D9DCE0_HALER</name>
<dbReference type="RefSeq" id="WP_149321188.1">
    <property type="nucleotide sequence ID" value="NZ_JARWAH010000001.1"/>
</dbReference>
<dbReference type="PROSITE" id="PS51186">
    <property type="entry name" value="GNAT"/>
    <property type="match status" value="1"/>
</dbReference>
<dbReference type="GO" id="GO:0016747">
    <property type="term" value="F:acyltransferase activity, transferring groups other than amino-acyl groups"/>
    <property type="evidence" value="ECO:0007669"/>
    <property type="project" value="InterPro"/>
</dbReference>
<dbReference type="InterPro" id="IPR003781">
    <property type="entry name" value="CoA-bd"/>
</dbReference>
<reference evidence="8 9" key="1">
    <citation type="submission" date="2019-08" db="EMBL/GenBank/DDBJ databases">
        <title>Draft Genome Sequence of Halomonas eurihalina Isolated from Preserved Hide-surface.</title>
        <authorList>
            <person name="Hussain S.A."/>
            <person name="Xu A."/>
            <person name="Sarker M."/>
            <person name="Sommers C."/>
        </authorList>
    </citation>
    <scope>NUCLEOTIDE SEQUENCE [LARGE SCALE GENOMIC DNA]</scope>
    <source>
        <strain evidence="8 9">MS1</strain>
    </source>
</reference>
<dbReference type="CDD" id="cd04301">
    <property type="entry name" value="NAT_SF"/>
    <property type="match status" value="1"/>
</dbReference>
<proteinExistence type="inferred from homology"/>
<dbReference type="InterPro" id="IPR000182">
    <property type="entry name" value="GNAT_dom"/>
</dbReference>
<dbReference type="InterPro" id="IPR036291">
    <property type="entry name" value="NAD(P)-bd_dom_sf"/>
</dbReference>
<evidence type="ECO:0000256" key="3">
    <source>
        <dbReference type="ARBA" id="ARBA00022840"/>
    </source>
</evidence>
<keyword evidence="3 5" id="KW-0067">ATP-binding</keyword>
<dbReference type="InterPro" id="IPR032875">
    <property type="entry name" value="Succ_CoA_lig_flav_dom"/>
</dbReference>
<feature type="domain" description="N-acetyltransferase" evidence="7">
    <location>
        <begin position="735"/>
        <end position="891"/>
    </location>
</feature>
<feature type="domain" description="ATP-grasp" evidence="6">
    <location>
        <begin position="497"/>
        <end position="533"/>
    </location>
</feature>
<dbReference type="SMART" id="SM00881">
    <property type="entry name" value="CoA_binding"/>
    <property type="match status" value="1"/>
</dbReference>
<evidence type="ECO:0000259" key="7">
    <source>
        <dbReference type="PROSITE" id="PS51186"/>
    </source>
</evidence>
<keyword evidence="9" id="KW-1185">Reference proteome</keyword>
<keyword evidence="8" id="KW-0808">Transferase</keyword>
<dbReference type="Gene3D" id="3.30.1490.20">
    <property type="entry name" value="ATP-grasp fold, A domain"/>
    <property type="match status" value="1"/>
</dbReference>
<dbReference type="SUPFAM" id="SSF51735">
    <property type="entry name" value="NAD(P)-binding Rossmann-fold domains"/>
    <property type="match status" value="1"/>
</dbReference>
<dbReference type="AlphaFoldDB" id="A0A5D9DCE0"/>
<organism evidence="8 9">
    <name type="scientific">Halomonas eurihalina</name>
    <dbReference type="NCBI Taxonomy" id="42566"/>
    <lineage>
        <taxon>Bacteria</taxon>
        <taxon>Pseudomonadati</taxon>
        <taxon>Pseudomonadota</taxon>
        <taxon>Gammaproteobacteria</taxon>
        <taxon>Oceanospirillales</taxon>
        <taxon>Halomonadaceae</taxon>
        <taxon>Halomonas</taxon>
    </lineage>
</organism>
<evidence type="ECO:0000256" key="1">
    <source>
        <dbReference type="ARBA" id="ARBA00022598"/>
    </source>
</evidence>
<comment type="caution">
    <text evidence="8">The sequence shown here is derived from an EMBL/GenBank/DDBJ whole genome shotgun (WGS) entry which is preliminary data.</text>
</comment>
<dbReference type="PANTHER" id="PTHR43334">
    <property type="entry name" value="ACETATE--COA LIGASE [ADP-FORMING]"/>
    <property type="match status" value="1"/>
</dbReference>
<dbReference type="GO" id="GO:0016874">
    <property type="term" value="F:ligase activity"/>
    <property type="evidence" value="ECO:0007669"/>
    <property type="project" value="UniProtKB-KW"/>
</dbReference>
<evidence type="ECO:0000259" key="6">
    <source>
        <dbReference type="PROSITE" id="PS50975"/>
    </source>
</evidence>
<dbReference type="InterPro" id="IPR016102">
    <property type="entry name" value="Succinyl-CoA_synth-like"/>
</dbReference>
<gene>
    <name evidence="8" type="ORF">FZZ93_04795</name>
</gene>
<dbReference type="Gene3D" id="3.40.50.720">
    <property type="entry name" value="NAD(P)-binding Rossmann-like Domain"/>
    <property type="match status" value="1"/>
</dbReference>
<dbReference type="SUPFAM" id="SSF56059">
    <property type="entry name" value="Glutathione synthetase ATP-binding domain-like"/>
    <property type="match status" value="1"/>
</dbReference>
<protein>
    <submittedName>
        <fullName evidence="8">Bifunctional acetate--CoA ligase family protein/GNAT family N-acetyltransferase</fullName>
    </submittedName>
</protein>
<dbReference type="InterPro" id="IPR051538">
    <property type="entry name" value="Acyl-CoA_Synth/Transferase"/>
</dbReference>
<dbReference type="InterPro" id="IPR013815">
    <property type="entry name" value="ATP_grasp_subdomain_1"/>
</dbReference>
<keyword evidence="2 5" id="KW-0547">Nucleotide-binding</keyword>
<dbReference type="Pfam" id="PF13607">
    <property type="entry name" value="Succ_CoA_lig"/>
    <property type="match status" value="1"/>
</dbReference>
<dbReference type="SUPFAM" id="SSF55729">
    <property type="entry name" value="Acyl-CoA N-acyltransferases (Nat)"/>
    <property type="match status" value="1"/>
</dbReference>
<dbReference type="Pfam" id="PF13302">
    <property type="entry name" value="Acetyltransf_3"/>
    <property type="match status" value="1"/>
</dbReference>
<dbReference type="SUPFAM" id="SSF52210">
    <property type="entry name" value="Succinyl-CoA synthetase domains"/>
    <property type="match status" value="2"/>
</dbReference>
<dbReference type="GO" id="GO:0046872">
    <property type="term" value="F:metal ion binding"/>
    <property type="evidence" value="ECO:0007669"/>
    <property type="project" value="InterPro"/>
</dbReference>
<dbReference type="EMBL" id="VTPU01000003">
    <property type="protein sequence ID" value="TZG40790.1"/>
    <property type="molecule type" value="Genomic_DNA"/>
</dbReference>
<dbReference type="Pfam" id="PF13549">
    <property type="entry name" value="ATP-grasp_5"/>
    <property type="match status" value="1"/>
</dbReference>
<dbReference type="Proteomes" id="UP000324260">
    <property type="component" value="Unassembled WGS sequence"/>
</dbReference>
<evidence type="ECO:0000313" key="9">
    <source>
        <dbReference type="Proteomes" id="UP000324260"/>
    </source>
</evidence>
<dbReference type="Gene3D" id="3.30.470.20">
    <property type="entry name" value="ATP-grasp fold, B domain"/>
    <property type="match status" value="1"/>
</dbReference>
<dbReference type="PANTHER" id="PTHR43334:SF1">
    <property type="entry name" value="3-HYDROXYPROPIONATE--COA LIGASE [ADP-FORMING]"/>
    <property type="match status" value="1"/>
</dbReference>
<dbReference type="PROSITE" id="PS50975">
    <property type="entry name" value="ATP_GRASP"/>
    <property type="match status" value="1"/>
</dbReference>
<evidence type="ECO:0000313" key="8">
    <source>
        <dbReference type="EMBL" id="TZG40790.1"/>
    </source>
</evidence>
<dbReference type="Gene3D" id="3.40.630.30">
    <property type="match status" value="1"/>
</dbReference>
<comment type="similarity">
    <text evidence="4">In the N-terminal section; belongs to the acetate CoA ligase alpha subunit family.</text>
</comment>
<dbReference type="OrthoDB" id="9807426at2"/>
<dbReference type="Gene3D" id="3.40.50.261">
    <property type="entry name" value="Succinyl-CoA synthetase domains"/>
    <property type="match status" value="2"/>
</dbReference>
<sequence>MSIRNLDALFSPSTIALIGASNRPGSVGAVLARNLYGAGFAGPILTVNPRERAIRSTLNYQTISELPLAPDLAIIATPAATVPELIHELGTRGCRAAVVISAGFGEGENEDGDALKKAMLEAAKPFLMRIVGPNCLGILSPHVGINASFAHLTPAKGDIAFVTQSGAVATSILDWASARGIGFSHVASLGSMSDVDFGDMLDYLALDPKTHSILLYAEAVTEARKFLSAARMASRNKPVVVVKAGRSSAGAKAALSHTGALAGADAVYDAAFRRAGMLRVHTLDELFQAAGTLATGIRVKGDRLAILTNGGGVGVLAVDELADMHGQLAELSEATLKRLDALLPKDWSHANPVDILGDAPGQRYAGALDALLDEPDIDAIFVMNCPVAVADSLDAAQAVVDTLGSRRPPVLTCWLGEKSPTEARRLFASRRIPTYETPEQAIRALRHLSSYWRNQQSLMETPPAVSDAITIDQAKAESIIDGVLEDGRSVLTEPEATAILAAYGIPTAPAITARTPEEASLAAQQLGFPVVVKILSRDISHKSDVGGVQLNLASPGAVLQAAEDMIASIQRIAPQARIDGFNVQSMIHRPDAHELIVGVAEDSVFGPLILFGQGGTAVEVIGDRVVGLPPLNQLLAREMIQESRISRLLRGYRDRPAADLEAITLTLIKLSHLVCGLARVVELDINPLLADPSGVIALDARIVVRAERAHRRPLAIRPYPYQLEQEIETQRGGRYALRPIRPEDENALVDMLRRSSKEDVRLRFFNTIQNFDHAFAARLTQIDYDREMAFVVMPPDEASIVGVVRLLATPDKEDAELAIMVRSDMKGSGLGYCLMEKILDYARSTGIRHVFADVLRENHRMVKMAEELGFAIEPKDNSSDPLMVTMTLDLAE</sequence>